<comment type="similarity">
    <text evidence="9">Belongs to the Antp homeobox family. Proboscipedia subfamily.</text>
</comment>
<dbReference type="FunFam" id="1.10.10.60:FF:000145">
    <property type="entry name" value="homeobox protein Hox-A2"/>
    <property type="match status" value="1"/>
</dbReference>
<dbReference type="Ensembl" id="ENSLBET00000030878.1">
    <property type="protein sequence ID" value="ENSLBEP00000029479.1"/>
    <property type="gene ID" value="ENSLBEG00000022320.1"/>
</dbReference>
<comment type="subcellular location">
    <subcellularLocation>
        <location evidence="2 10 11">Nucleus</location>
    </subcellularLocation>
</comment>
<keyword evidence="8 10" id="KW-0539">Nucleus</keyword>
<dbReference type="STRING" id="56723.ENSLBEP00000029479"/>
<comment type="function">
    <text evidence="1">Sequence-specific transcription factor which is part of a developmental regulatory system that provides cells with specific positional identities on the anterior-posterior axis.</text>
</comment>
<dbReference type="PROSITE" id="PS00032">
    <property type="entry name" value="ANTENNAPEDIA"/>
    <property type="match status" value="1"/>
</dbReference>
<dbReference type="PANTHER" id="PTHR45664">
    <property type="entry name" value="PROTEIN ZERKNUELLT 1-RELATED"/>
    <property type="match status" value="1"/>
</dbReference>
<dbReference type="CTD" id="30338"/>
<dbReference type="InterPro" id="IPR001356">
    <property type="entry name" value="HD"/>
</dbReference>
<dbReference type="PRINTS" id="PR00024">
    <property type="entry name" value="HOMEOBOX"/>
</dbReference>
<name>A0A3Q3GCY9_9LABR</name>
<dbReference type="GO" id="GO:0005634">
    <property type="term" value="C:nucleus"/>
    <property type="evidence" value="ECO:0007669"/>
    <property type="project" value="UniProtKB-SubCell"/>
</dbReference>
<dbReference type="CDD" id="cd00086">
    <property type="entry name" value="homeodomain"/>
    <property type="match status" value="1"/>
</dbReference>
<evidence type="ECO:0000256" key="8">
    <source>
        <dbReference type="ARBA" id="ARBA00023242"/>
    </source>
</evidence>
<organism evidence="14 15">
    <name type="scientific">Labrus bergylta</name>
    <name type="common">ballan wrasse</name>
    <dbReference type="NCBI Taxonomy" id="56723"/>
    <lineage>
        <taxon>Eukaryota</taxon>
        <taxon>Metazoa</taxon>
        <taxon>Chordata</taxon>
        <taxon>Craniata</taxon>
        <taxon>Vertebrata</taxon>
        <taxon>Euteleostomi</taxon>
        <taxon>Actinopterygii</taxon>
        <taxon>Neopterygii</taxon>
        <taxon>Teleostei</taxon>
        <taxon>Neoteleostei</taxon>
        <taxon>Acanthomorphata</taxon>
        <taxon>Eupercaria</taxon>
        <taxon>Labriformes</taxon>
        <taxon>Labridae</taxon>
        <taxon>Labrus</taxon>
    </lineage>
</organism>
<feature type="compositionally biased region" description="Low complexity" evidence="12">
    <location>
        <begin position="460"/>
        <end position="473"/>
    </location>
</feature>
<feature type="domain" description="Homeobox" evidence="13">
    <location>
        <begin position="271"/>
        <end position="331"/>
    </location>
</feature>
<evidence type="ECO:0000256" key="9">
    <source>
        <dbReference type="ARBA" id="ARBA00038135"/>
    </source>
</evidence>
<dbReference type="InterPro" id="IPR009057">
    <property type="entry name" value="Homeodomain-like_sf"/>
</dbReference>
<sequence>MTRNWLQIRPIVLQFSLPGSPYASNITNIHNYYIASHLRHCGREPTCSCVFLFFLRSHIVLCACVNARACAYVFCFFYFGEGIVRGSRRARVIRSKGAMNFEFEREIGFINSQPSLAECLTSFPAVLESFQTSSIKESTVIPPPFEHTIPSLSPCTGSQPRPTARSQQNRGTSATNGLQTHHRAAQQPCPPGQAPAPAAATTAGPLAHEFPWMKEKKSSKKCPKPGNSSNGAGSIIPPASSSPSPTASGYASTGIESPTDPGQAALDAGGAGSRRLRTAYTNTQLLELEKEFHFNKYLCRPRRVEIAALLDLTERQVKVWFQNRRMKHKRQTTHHRDGGGGGPESSDPGGFEPLEGADASSPYSSQPLEASGTGEASSESESGSGNPSSAAYTADSGDNTQPTPEERGGLSRPQLPGASGSSDAATAHHSPPDPGLIQLNEPGSATAPASDPSFPEQQDSSITSSSAPSASSALPDLTFFAGDACLSPSLQSSLDSPVDFSEEDFDLFTSTLCTIDLQHLNF</sequence>
<reference evidence="14" key="1">
    <citation type="submission" date="2025-08" db="UniProtKB">
        <authorList>
            <consortium name="Ensembl"/>
        </authorList>
    </citation>
    <scope>IDENTIFICATION</scope>
</reference>
<protein>
    <submittedName>
        <fullName evidence="14">Homeobox B2a</fullName>
    </submittedName>
</protein>
<evidence type="ECO:0000256" key="11">
    <source>
        <dbReference type="RuleBase" id="RU000682"/>
    </source>
</evidence>
<dbReference type="Pfam" id="PF00046">
    <property type="entry name" value="Homeodomain"/>
    <property type="match status" value="1"/>
</dbReference>
<evidence type="ECO:0000256" key="1">
    <source>
        <dbReference type="ARBA" id="ARBA00003263"/>
    </source>
</evidence>
<keyword evidence="3" id="KW-0217">Developmental protein</keyword>
<feature type="region of interest" description="Disordered" evidence="12">
    <location>
        <begin position="149"/>
        <end position="202"/>
    </location>
</feature>
<proteinExistence type="inferred from homology"/>
<evidence type="ECO:0000256" key="7">
    <source>
        <dbReference type="ARBA" id="ARBA00023163"/>
    </source>
</evidence>
<feature type="compositionally biased region" description="Polar residues" evidence="12">
    <location>
        <begin position="150"/>
        <end position="179"/>
    </location>
</feature>
<dbReference type="RefSeq" id="XP_020507265.2">
    <property type="nucleotide sequence ID" value="XM_020651609.3"/>
</dbReference>
<accession>A0A3Q3GCY9</accession>
<evidence type="ECO:0000313" key="14">
    <source>
        <dbReference type="Ensembl" id="ENSLBEP00000029479.1"/>
    </source>
</evidence>
<dbReference type="AlphaFoldDB" id="A0A3Q3GCY9"/>
<dbReference type="Gene3D" id="1.10.10.60">
    <property type="entry name" value="Homeodomain-like"/>
    <property type="match status" value="1"/>
</dbReference>
<keyword evidence="6 10" id="KW-0371">Homeobox</keyword>
<dbReference type="SUPFAM" id="SSF46689">
    <property type="entry name" value="Homeodomain-like"/>
    <property type="match status" value="1"/>
</dbReference>
<dbReference type="InterPro" id="IPR020479">
    <property type="entry name" value="HD_metazoa"/>
</dbReference>
<feature type="compositionally biased region" description="Low complexity" evidence="12">
    <location>
        <begin position="224"/>
        <end position="253"/>
    </location>
</feature>
<evidence type="ECO:0000256" key="5">
    <source>
        <dbReference type="ARBA" id="ARBA00023125"/>
    </source>
</evidence>
<feature type="region of interest" description="Disordered" evidence="12">
    <location>
        <begin position="214"/>
        <end position="271"/>
    </location>
</feature>
<dbReference type="GO" id="GO:0000981">
    <property type="term" value="F:DNA-binding transcription factor activity, RNA polymerase II-specific"/>
    <property type="evidence" value="ECO:0007669"/>
    <property type="project" value="InterPro"/>
</dbReference>
<keyword evidence="4" id="KW-0805">Transcription regulation</keyword>
<evidence type="ECO:0000256" key="2">
    <source>
        <dbReference type="ARBA" id="ARBA00004123"/>
    </source>
</evidence>
<dbReference type="GO" id="GO:0000978">
    <property type="term" value="F:RNA polymerase II cis-regulatory region sequence-specific DNA binding"/>
    <property type="evidence" value="ECO:0007669"/>
    <property type="project" value="TreeGrafter"/>
</dbReference>
<evidence type="ECO:0000259" key="13">
    <source>
        <dbReference type="PROSITE" id="PS50071"/>
    </source>
</evidence>
<evidence type="ECO:0000256" key="3">
    <source>
        <dbReference type="ARBA" id="ARBA00022473"/>
    </source>
</evidence>
<evidence type="ECO:0000313" key="15">
    <source>
        <dbReference type="Proteomes" id="UP000261660"/>
    </source>
</evidence>
<dbReference type="FunCoup" id="A0A3Q3GCY9">
    <property type="interactions" value="12"/>
</dbReference>
<dbReference type="PANTHER" id="PTHR45664:SF7">
    <property type="entry name" value="HOMEOBOX PROTEIN HOX-B2"/>
    <property type="match status" value="1"/>
</dbReference>
<feature type="DNA-binding region" description="Homeobox" evidence="10">
    <location>
        <begin position="273"/>
        <end position="332"/>
    </location>
</feature>
<dbReference type="PROSITE" id="PS50071">
    <property type="entry name" value="HOMEOBOX_2"/>
    <property type="match status" value="1"/>
</dbReference>
<evidence type="ECO:0000256" key="4">
    <source>
        <dbReference type="ARBA" id="ARBA00023015"/>
    </source>
</evidence>
<dbReference type="GeneID" id="109997209"/>
<feature type="compositionally biased region" description="Low complexity" evidence="12">
    <location>
        <begin position="369"/>
        <end position="391"/>
    </location>
</feature>
<dbReference type="SMART" id="SM00389">
    <property type="entry name" value="HOX"/>
    <property type="match status" value="1"/>
</dbReference>
<evidence type="ECO:0000256" key="12">
    <source>
        <dbReference type="SAM" id="MobiDB-lite"/>
    </source>
</evidence>
<dbReference type="InterPro" id="IPR001827">
    <property type="entry name" value="Homeobox_Antennapedia_CS"/>
</dbReference>
<keyword evidence="15" id="KW-1185">Reference proteome</keyword>
<dbReference type="OrthoDB" id="6159439at2759"/>
<dbReference type="PROSITE" id="PS00027">
    <property type="entry name" value="HOMEOBOX_1"/>
    <property type="match status" value="1"/>
</dbReference>
<feature type="region of interest" description="Disordered" evidence="12">
    <location>
        <begin position="326"/>
        <end position="473"/>
    </location>
</feature>
<keyword evidence="5 10" id="KW-0238">DNA-binding</keyword>
<evidence type="ECO:0000256" key="10">
    <source>
        <dbReference type="PROSITE-ProRule" id="PRU00108"/>
    </source>
</evidence>
<dbReference type="InterPro" id="IPR017970">
    <property type="entry name" value="Homeobox_CS"/>
</dbReference>
<reference evidence="14" key="2">
    <citation type="submission" date="2025-09" db="UniProtKB">
        <authorList>
            <consortium name="Ensembl"/>
        </authorList>
    </citation>
    <scope>IDENTIFICATION</scope>
</reference>
<dbReference type="Proteomes" id="UP000261660">
    <property type="component" value="Unplaced"/>
</dbReference>
<dbReference type="GeneTree" id="ENSGT00940000155029"/>
<dbReference type="InParanoid" id="A0A3Q3GCY9"/>
<keyword evidence="7" id="KW-0804">Transcription</keyword>
<evidence type="ECO:0000256" key="6">
    <source>
        <dbReference type="ARBA" id="ARBA00023155"/>
    </source>
</evidence>